<dbReference type="AlphaFoldDB" id="A0A1X6ZLP0"/>
<proteinExistence type="predicted"/>
<keyword evidence="1" id="KW-0805">Transcription regulation</keyword>
<feature type="domain" description="HTH marR-type" evidence="4">
    <location>
        <begin position="1"/>
        <end position="136"/>
    </location>
</feature>
<dbReference type="Proteomes" id="UP000193778">
    <property type="component" value="Unassembled WGS sequence"/>
</dbReference>
<evidence type="ECO:0000313" key="5">
    <source>
        <dbReference type="EMBL" id="SLN55379.1"/>
    </source>
</evidence>
<evidence type="ECO:0000256" key="3">
    <source>
        <dbReference type="ARBA" id="ARBA00023163"/>
    </source>
</evidence>
<dbReference type="PROSITE" id="PS50995">
    <property type="entry name" value="HTH_MARR_2"/>
    <property type="match status" value="1"/>
</dbReference>
<dbReference type="Pfam" id="PF12802">
    <property type="entry name" value="MarR_2"/>
    <property type="match status" value="1"/>
</dbReference>
<keyword evidence="2" id="KW-0238">DNA-binding</keyword>
<evidence type="ECO:0000256" key="2">
    <source>
        <dbReference type="ARBA" id="ARBA00023125"/>
    </source>
</evidence>
<name>A0A1X6ZLP0_9RHOB</name>
<evidence type="ECO:0000259" key="4">
    <source>
        <dbReference type="PROSITE" id="PS50995"/>
    </source>
</evidence>
<dbReference type="GO" id="GO:0003677">
    <property type="term" value="F:DNA binding"/>
    <property type="evidence" value="ECO:0007669"/>
    <property type="project" value="UniProtKB-KW"/>
</dbReference>
<dbReference type="InterPro" id="IPR000835">
    <property type="entry name" value="HTH_MarR-typ"/>
</dbReference>
<dbReference type="Gene3D" id="1.10.10.10">
    <property type="entry name" value="Winged helix-like DNA-binding domain superfamily/Winged helix DNA-binding domain"/>
    <property type="match status" value="1"/>
</dbReference>
<keyword evidence="3" id="KW-0804">Transcription</keyword>
<dbReference type="PRINTS" id="PR00598">
    <property type="entry name" value="HTHMARR"/>
</dbReference>
<evidence type="ECO:0000256" key="1">
    <source>
        <dbReference type="ARBA" id="ARBA00023015"/>
    </source>
</evidence>
<dbReference type="PANTHER" id="PTHR33164:SF43">
    <property type="entry name" value="HTH-TYPE TRANSCRIPTIONAL REPRESSOR YETL"/>
    <property type="match status" value="1"/>
</dbReference>
<accession>A0A1X6ZLP0</accession>
<sequence>MKRQHARIHPFLHSAAILEKQLESLLGSSGIRHRQALVLDALQKIGPSSQQHLVKHFSVSPGTMSSMISRLEALGYVQRETSPTDRRADVIKITPSGQSVLLGVAEVWEEGDKLIENILGSEDSKRLFALTEKLSRALGGGPPKMETSD</sequence>
<dbReference type="RefSeq" id="WP_085823202.1">
    <property type="nucleotide sequence ID" value="NZ_FWFP01000007.1"/>
</dbReference>
<dbReference type="InterPro" id="IPR036390">
    <property type="entry name" value="WH_DNA-bd_sf"/>
</dbReference>
<dbReference type="SMART" id="SM00347">
    <property type="entry name" value="HTH_MARR"/>
    <property type="match status" value="1"/>
</dbReference>
<evidence type="ECO:0000313" key="6">
    <source>
        <dbReference type="Proteomes" id="UP000193778"/>
    </source>
</evidence>
<dbReference type="GO" id="GO:0006950">
    <property type="term" value="P:response to stress"/>
    <property type="evidence" value="ECO:0007669"/>
    <property type="project" value="TreeGrafter"/>
</dbReference>
<dbReference type="OrthoDB" id="32523at2"/>
<dbReference type="PROSITE" id="PS01117">
    <property type="entry name" value="HTH_MARR_1"/>
    <property type="match status" value="1"/>
</dbReference>
<dbReference type="EMBL" id="FWFP01000007">
    <property type="protein sequence ID" value="SLN55379.1"/>
    <property type="molecule type" value="Genomic_DNA"/>
</dbReference>
<dbReference type="InterPro" id="IPR039422">
    <property type="entry name" value="MarR/SlyA-like"/>
</dbReference>
<reference evidence="6" key="1">
    <citation type="submission" date="2017-03" db="EMBL/GenBank/DDBJ databases">
        <authorList>
            <person name="Rodrigo-Torres L."/>
            <person name="Arahal R.D."/>
            <person name="Lucena T."/>
        </authorList>
    </citation>
    <scope>NUCLEOTIDE SEQUENCE [LARGE SCALE GENOMIC DNA]</scope>
    <source>
        <strain evidence="6">CECT 8411</strain>
    </source>
</reference>
<gene>
    <name evidence="5" type="primary">nicR</name>
    <name evidence="5" type="ORF">RUM8411_02691</name>
</gene>
<organism evidence="5 6">
    <name type="scientific">Ruegeria meonggei</name>
    <dbReference type="NCBI Taxonomy" id="1446476"/>
    <lineage>
        <taxon>Bacteria</taxon>
        <taxon>Pseudomonadati</taxon>
        <taxon>Pseudomonadota</taxon>
        <taxon>Alphaproteobacteria</taxon>
        <taxon>Rhodobacterales</taxon>
        <taxon>Roseobacteraceae</taxon>
        <taxon>Ruegeria</taxon>
    </lineage>
</organism>
<dbReference type="PANTHER" id="PTHR33164">
    <property type="entry name" value="TRANSCRIPTIONAL REGULATOR, MARR FAMILY"/>
    <property type="match status" value="1"/>
</dbReference>
<keyword evidence="6" id="KW-1185">Reference proteome</keyword>
<dbReference type="InterPro" id="IPR023187">
    <property type="entry name" value="Tscrpt_reg_MarR-type_CS"/>
</dbReference>
<dbReference type="SUPFAM" id="SSF46785">
    <property type="entry name" value="Winged helix' DNA-binding domain"/>
    <property type="match status" value="1"/>
</dbReference>
<dbReference type="GO" id="GO:0003700">
    <property type="term" value="F:DNA-binding transcription factor activity"/>
    <property type="evidence" value="ECO:0007669"/>
    <property type="project" value="InterPro"/>
</dbReference>
<protein>
    <submittedName>
        <fullName evidence="5">HTH-type transcriptional repressor NicR</fullName>
    </submittedName>
</protein>
<dbReference type="InterPro" id="IPR036388">
    <property type="entry name" value="WH-like_DNA-bd_sf"/>
</dbReference>